<feature type="transmembrane region" description="Helical" evidence="5">
    <location>
        <begin position="147"/>
        <end position="170"/>
    </location>
</feature>
<feature type="transmembrane region" description="Helical" evidence="5">
    <location>
        <begin position="105"/>
        <end position="124"/>
    </location>
</feature>
<evidence type="ECO:0000256" key="5">
    <source>
        <dbReference type="SAM" id="Phobius"/>
    </source>
</evidence>
<keyword evidence="2 5" id="KW-0812">Transmembrane</keyword>
<reference evidence="7 8" key="1">
    <citation type="submission" date="2023-10" db="EMBL/GenBank/DDBJ databases">
        <title>Genomes of two closely related lineages of the louse Polyplax serrata with different host specificities.</title>
        <authorList>
            <person name="Martinu J."/>
            <person name="Tarabai H."/>
            <person name="Stefka J."/>
            <person name="Hypsa V."/>
        </authorList>
    </citation>
    <scope>NUCLEOTIDE SEQUENCE [LARGE SCALE GENOMIC DNA]</scope>
    <source>
        <strain evidence="7">HR10_N</strain>
    </source>
</reference>
<evidence type="ECO:0000259" key="6">
    <source>
        <dbReference type="PROSITE" id="PS50261"/>
    </source>
</evidence>
<evidence type="ECO:0000256" key="2">
    <source>
        <dbReference type="ARBA" id="ARBA00022692"/>
    </source>
</evidence>
<comment type="subcellular location">
    <subcellularLocation>
        <location evidence="1">Membrane</location>
        <topology evidence="1">Multi-pass membrane protein</topology>
    </subcellularLocation>
</comment>
<evidence type="ECO:0000313" key="8">
    <source>
        <dbReference type="Proteomes" id="UP001372834"/>
    </source>
</evidence>
<dbReference type="GO" id="GO:0007166">
    <property type="term" value="P:cell surface receptor signaling pathway"/>
    <property type="evidence" value="ECO:0007669"/>
    <property type="project" value="InterPro"/>
</dbReference>
<dbReference type="PROSITE" id="PS50261">
    <property type="entry name" value="G_PROTEIN_RECEP_F2_4"/>
    <property type="match status" value="1"/>
</dbReference>
<gene>
    <name evidence="7" type="ORF">RUM43_014261</name>
</gene>
<organism evidence="7 8">
    <name type="scientific">Polyplax serrata</name>
    <name type="common">Common mouse louse</name>
    <dbReference type="NCBI Taxonomy" id="468196"/>
    <lineage>
        <taxon>Eukaryota</taxon>
        <taxon>Metazoa</taxon>
        <taxon>Ecdysozoa</taxon>
        <taxon>Arthropoda</taxon>
        <taxon>Hexapoda</taxon>
        <taxon>Insecta</taxon>
        <taxon>Pterygota</taxon>
        <taxon>Neoptera</taxon>
        <taxon>Paraneoptera</taxon>
        <taxon>Psocodea</taxon>
        <taxon>Troctomorpha</taxon>
        <taxon>Phthiraptera</taxon>
        <taxon>Anoplura</taxon>
        <taxon>Polyplacidae</taxon>
        <taxon>Polyplax</taxon>
    </lineage>
</organism>
<evidence type="ECO:0000256" key="3">
    <source>
        <dbReference type="ARBA" id="ARBA00022989"/>
    </source>
</evidence>
<sequence>MARKLRTFMENIQRALFVSLRCCRTTLHIHLFVSFAFNNALWLIWYRFILEDPLVIKENGVACRIFHVVLHYFLMTNYCWMLCEGLYLHTLLVNAFLSEDRLVKWLYVLGWAIPAMAIILYSILRANGEGEEITHCWMNETKYTNVLVVPVFISMVLNLVFLCNIVRVLMTKLRAGPHVGSQRPSRTLLQALRATLLLVPLLGLHYLVTPFRPEKGHAWEFFYEVLSAITASLQKLKNLAGQDRNKIETSPIHYLTFSTAERQKFN</sequence>
<protein>
    <recommendedName>
        <fullName evidence="6">G-protein coupled receptors family 2 profile 2 domain-containing protein</fullName>
    </recommendedName>
</protein>
<feature type="domain" description="G-protein coupled receptors family 2 profile 2" evidence="6">
    <location>
        <begin position="1"/>
        <end position="231"/>
    </location>
</feature>
<dbReference type="PANTHER" id="PTHR45620">
    <property type="entry name" value="PDF RECEPTOR-LIKE PROTEIN-RELATED"/>
    <property type="match status" value="1"/>
</dbReference>
<dbReference type="InterPro" id="IPR050332">
    <property type="entry name" value="GPCR_2"/>
</dbReference>
<dbReference type="InterPro" id="IPR017981">
    <property type="entry name" value="GPCR_2-like_7TM"/>
</dbReference>
<proteinExistence type="predicted"/>
<name>A0AAN8NX24_POLSC</name>
<dbReference type="GO" id="GO:0005886">
    <property type="term" value="C:plasma membrane"/>
    <property type="evidence" value="ECO:0007669"/>
    <property type="project" value="TreeGrafter"/>
</dbReference>
<keyword evidence="3 5" id="KW-1133">Transmembrane helix</keyword>
<dbReference type="Pfam" id="PF00002">
    <property type="entry name" value="7tm_2"/>
    <property type="match status" value="1"/>
</dbReference>
<dbReference type="PRINTS" id="PR00249">
    <property type="entry name" value="GPCRSECRETIN"/>
</dbReference>
<evidence type="ECO:0000256" key="1">
    <source>
        <dbReference type="ARBA" id="ARBA00004141"/>
    </source>
</evidence>
<feature type="transmembrane region" description="Helical" evidence="5">
    <location>
        <begin position="29"/>
        <end position="49"/>
    </location>
</feature>
<dbReference type="EMBL" id="JAWJWE010000009">
    <property type="protein sequence ID" value="KAK6631165.1"/>
    <property type="molecule type" value="Genomic_DNA"/>
</dbReference>
<keyword evidence="4 5" id="KW-0472">Membrane</keyword>
<evidence type="ECO:0000256" key="4">
    <source>
        <dbReference type="ARBA" id="ARBA00023136"/>
    </source>
</evidence>
<dbReference type="InterPro" id="IPR000832">
    <property type="entry name" value="GPCR_2_secretin-like"/>
</dbReference>
<dbReference type="PANTHER" id="PTHR45620:SF32">
    <property type="entry name" value="DIURETIC HORMONE 31 RECEPTOR, ISOFORM C"/>
    <property type="match status" value="1"/>
</dbReference>
<dbReference type="Gene3D" id="1.20.1070.10">
    <property type="entry name" value="Rhodopsin 7-helix transmembrane proteins"/>
    <property type="match status" value="1"/>
</dbReference>
<evidence type="ECO:0000313" key="7">
    <source>
        <dbReference type="EMBL" id="KAK6631165.1"/>
    </source>
</evidence>
<dbReference type="AlphaFoldDB" id="A0AAN8NX24"/>
<dbReference type="GO" id="GO:0007188">
    <property type="term" value="P:adenylate cyclase-modulating G protein-coupled receptor signaling pathway"/>
    <property type="evidence" value="ECO:0007669"/>
    <property type="project" value="TreeGrafter"/>
</dbReference>
<dbReference type="GO" id="GO:0008528">
    <property type="term" value="F:G protein-coupled peptide receptor activity"/>
    <property type="evidence" value="ECO:0007669"/>
    <property type="project" value="TreeGrafter"/>
</dbReference>
<comment type="caution">
    <text evidence="7">The sequence shown here is derived from an EMBL/GenBank/DDBJ whole genome shotgun (WGS) entry which is preliminary data.</text>
</comment>
<feature type="transmembrane region" description="Helical" evidence="5">
    <location>
        <begin position="69"/>
        <end position="93"/>
    </location>
</feature>
<dbReference type="Proteomes" id="UP001372834">
    <property type="component" value="Unassembled WGS sequence"/>
</dbReference>
<accession>A0AAN8NX24</accession>